<name>M4EVK2_BRACM</name>
<dbReference type="Gramene" id="Bra032835.1">
    <property type="protein sequence ID" value="Bra032835.1-P"/>
    <property type="gene ID" value="Bra032835"/>
</dbReference>
<dbReference type="AlphaFoldDB" id="M4EVK2"/>
<protein>
    <submittedName>
        <fullName evidence="1">Uncharacterized protein</fullName>
    </submittedName>
</protein>
<dbReference type="EnsemblPlants" id="Bra032835.1">
    <property type="protein sequence ID" value="Bra032835.1-P"/>
    <property type="gene ID" value="Bra032835"/>
</dbReference>
<keyword evidence="2" id="KW-1185">Reference proteome</keyword>
<evidence type="ECO:0000313" key="2">
    <source>
        <dbReference type="Proteomes" id="UP000011750"/>
    </source>
</evidence>
<dbReference type="eggNOG" id="KOG1476">
    <property type="taxonomic scope" value="Eukaryota"/>
</dbReference>
<dbReference type="HOGENOM" id="CLU_1868024_0_0_1"/>
<sequence length="137" mass="15060">MSAHHSPPRRLLLRRVSVNTITPRTSPLIPKAWRRPFYQFLAFFLVGFLLGQTEEINRFNFEIKPKREEVAVDGVGFVEIEKKEEEMGVCGEEADHCGDTNVQSSDASVLLDQDCSDSEASGVSCALDSGGGQCGVV</sequence>
<reference evidence="1 2" key="2">
    <citation type="journal article" date="2018" name="Hortic Res">
        <title>Improved Brassica rapa reference genome by single-molecule sequencing and chromosome conformation capture technologies.</title>
        <authorList>
            <person name="Zhang L."/>
            <person name="Cai X."/>
            <person name="Wu J."/>
            <person name="Liu M."/>
            <person name="Grob S."/>
            <person name="Cheng F."/>
            <person name="Liang J."/>
            <person name="Cai C."/>
            <person name="Liu Z."/>
            <person name="Liu B."/>
            <person name="Wang F."/>
            <person name="Li S."/>
            <person name="Liu F."/>
            <person name="Li X."/>
            <person name="Cheng L."/>
            <person name="Yang W."/>
            <person name="Li M.H."/>
            <person name="Grossniklaus U."/>
            <person name="Zheng H."/>
            <person name="Wang X."/>
        </authorList>
    </citation>
    <scope>NUCLEOTIDE SEQUENCE [LARGE SCALE GENOMIC DNA]</scope>
    <source>
        <strain evidence="1 2">cv. Chiifu-401-42</strain>
    </source>
</reference>
<dbReference type="Proteomes" id="UP000011750">
    <property type="component" value="Chromosome A09"/>
</dbReference>
<evidence type="ECO:0000313" key="1">
    <source>
        <dbReference type="EnsemblPlants" id="Bra032835.1-P"/>
    </source>
</evidence>
<accession>M4EVK2</accession>
<reference evidence="1 2" key="1">
    <citation type="journal article" date="2011" name="Nat. Genet.">
        <title>The genome of the mesopolyploid crop species Brassica rapa.</title>
        <authorList>
            <consortium name="Brassica rapa Genome Sequencing Project Consortium"/>
            <person name="Wang X."/>
            <person name="Wang H."/>
            <person name="Wang J."/>
            <person name="Sun R."/>
            <person name="Wu J."/>
            <person name="Liu S."/>
            <person name="Bai Y."/>
            <person name="Mun J.H."/>
            <person name="Bancroft I."/>
            <person name="Cheng F."/>
            <person name="Huang S."/>
            <person name="Li X."/>
            <person name="Hua W."/>
            <person name="Wang J."/>
            <person name="Wang X."/>
            <person name="Freeling M."/>
            <person name="Pires J.C."/>
            <person name="Paterson A.H."/>
            <person name="Chalhoub B."/>
            <person name="Wang B."/>
            <person name="Hayward A."/>
            <person name="Sharpe A.G."/>
            <person name="Park B.S."/>
            <person name="Weisshaar B."/>
            <person name="Liu B."/>
            <person name="Li B."/>
            <person name="Liu B."/>
            <person name="Tong C."/>
            <person name="Song C."/>
            <person name="Duran C."/>
            <person name="Peng C."/>
            <person name="Geng C."/>
            <person name="Koh C."/>
            <person name="Lin C."/>
            <person name="Edwards D."/>
            <person name="Mu D."/>
            <person name="Shen D."/>
            <person name="Soumpourou E."/>
            <person name="Li F."/>
            <person name="Fraser F."/>
            <person name="Conant G."/>
            <person name="Lassalle G."/>
            <person name="King G.J."/>
            <person name="Bonnema G."/>
            <person name="Tang H."/>
            <person name="Wang H."/>
            <person name="Belcram H."/>
            <person name="Zhou H."/>
            <person name="Hirakawa H."/>
            <person name="Abe H."/>
            <person name="Guo H."/>
            <person name="Wang H."/>
            <person name="Jin H."/>
            <person name="Parkin I.A."/>
            <person name="Batley J."/>
            <person name="Kim J.S."/>
            <person name="Just J."/>
            <person name="Li J."/>
            <person name="Xu J."/>
            <person name="Deng J."/>
            <person name="Kim J.A."/>
            <person name="Li J."/>
            <person name="Yu J."/>
            <person name="Meng J."/>
            <person name="Wang J."/>
            <person name="Min J."/>
            <person name="Poulain J."/>
            <person name="Wang J."/>
            <person name="Hatakeyama K."/>
            <person name="Wu K."/>
            <person name="Wang L."/>
            <person name="Fang L."/>
            <person name="Trick M."/>
            <person name="Links M.G."/>
            <person name="Zhao M."/>
            <person name="Jin M."/>
            <person name="Ramchiary N."/>
            <person name="Drou N."/>
            <person name="Berkman P.J."/>
            <person name="Cai Q."/>
            <person name="Huang Q."/>
            <person name="Li R."/>
            <person name="Tabata S."/>
            <person name="Cheng S."/>
            <person name="Zhang S."/>
            <person name="Zhang S."/>
            <person name="Huang S."/>
            <person name="Sato S."/>
            <person name="Sun S."/>
            <person name="Kwon S.J."/>
            <person name="Choi S.R."/>
            <person name="Lee T.H."/>
            <person name="Fan W."/>
            <person name="Zhao X."/>
            <person name="Tan X."/>
            <person name="Xu X."/>
            <person name="Wang Y."/>
            <person name="Qiu Y."/>
            <person name="Yin Y."/>
            <person name="Li Y."/>
            <person name="Du Y."/>
            <person name="Liao Y."/>
            <person name="Lim Y."/>
            <person name="Narusaka Y."/>
            <person name="Wang Y."/>
            <person name="Wang Z."/>
            <person name="Li Z."/>
            <person name="Wang Z."/>
            <person name="Xiong Z."/>
            <person name="Zhang Z."/>
        </authorList>
    </citation>
    <scope>NUCLEOTIDE SEQUENCE [LARGE SCALE GENOMIC DNA]</scope>
    <source>
        <strain evidence="1 2">cv. Chiifu-401-42</strain>
    </source>
</reference>
<reference evidence="1" key="3">
    <citation type="submission" date="2023-03" db="UniProtKB">
        <authorList>
            <consortium name="EnsemblPlants"/>
        </authorList>
    </citation>
    <scope>IDENTIFICATION</scope>
    <source>
        <strain evidence="1">cv. Chiifu-401-42</strain>
    </source>
</reference>
<proteinExistence type="predicted"/>
<dbReference type="InParanoid" id="M4EVK2"/>
<organism evidence="1 2">
    <name type="scientific">Brassica campestris</name>
    <name type="common">Field mustard</name>
    <dbReference type="NCBI Taxonomy" id="3711"/>
    <lineage>
        <taxon>Eukaryota</taxon>
        <taxon>Viridiplantae</taxon>
        <taxon>Streptophyta</taxon>
        <taxon>Embryophyta</taxon>
        <taxon>Tracheophyta</taxon>
        <taxon>Spermatophyta</taxon>
        <taxon>Magnoliopsida</taxon>
        <taxon>eudicotyledons</taxon>
        <taxon>Gunneridae</taxon>
        <taxon>Pentapetalae</taxon>
        <taxon>rosids</taxon>
        <taxon>malvids</taxon>
        <taxon>Brassicales</taxon>
        <taxon>Brassicaceae</taxon>
        <taxon>Brassiceae</taxon>
        <taxon>Brassica</taxon>
    </lineage>
</organism>